<dbReference type="SMART" id="SM00342">
    <property type="entry name" value="HTH_ARAC"/>
    <property type="match status" value="1"/>
</dbReference>
<dbReference type="Gene3D" id="1.10.10.60">
    <property type="entry name" value="Homeodomain-like"/>
    <property type="match status" value="2"/>
</dbReference>
<dbReference type="PROSITE" id="PS01124">
    <property type="entry name" value="HTH_ARAC_FAMILY_2"/>
    <property type="match status" value="1"/>
</dbReference>
<feature type="domain" description="HTH araC/xylS-type" evidence="5">
    <location>
        <begin position="675"/>
        <end position="774"/>
    </location>
</feature>
<name>A0A2W1LWH7_9BACL</name>
<feature type="transmembrane region" description="Helical" evidence="4">
    <location>
        <begin position="320"/>
        <end position="338"/>
    </location>
</feature>
<dbReference type="EMBL" id="QKRB01000043">
    <property type="protein sequence ID" value="PZD95857.1"/>
    <property type="molecule type" value="Genomic_DNA"/>
</dbReference>
<dbReference type="PANTHER" id="PTHR43280:SF28">
    <property type="entry name" value="HTH-TYPE TRANSCRIPTIONAL ACTIVATOR RHAS"/>
    <property type="match status" value="1"/>
</dbReference>
<gene>
    <name evidence="6" type="ORF">DNH61_10425</name>
</gene>
<dbReference type="InterPro" id="IPR009057">
    <property type="entry name" value="Homeodomain-like_sf"/>
</dbReference>
<dbReference type="OrthoDB" id="2649058at2"/>
<evidence type="ECO:0000256" key="2">
    <source>
        <dbReference type="ARBA" id="ARBA00023125"/>
    </source>
</evidence>
<protein>
    <submittedName>
        <fullName evidence="6">AraC family transcriptional regulator</fullName>
    </submittedName>
</protein>
<keyword evidence="1" id="KW-0805">Transcription regulation</keyword>
<keyword evidence="3" id="KW-0804">Transcription</keyword>
<evidence type="ECO:0000256" key="4">
    <source>
        <dbReference type="SAM" id="Phobius"/>
    </source>
</evidence>
<dbReference type="PROSITE" id="PS00041">
    <property type="entry name" value="HTH_ARAC_FAMILY_1"/>
    <property type="match status" value="1"/>
</dbReference>
<evidence type="ECO:0000313" key="7">
    <source>
        <dbReference type="Proteomes" id="UP000249522"/>
    </source>
</evidence>
<comment type="caution">
    <text evidence="6">The sequence shown here is derived from an EMBL/GenBank/DDBJ whole genome shotgun (WGS) entry which is preliminary data.</text>
</comment>
<keyword evidence="4" id="KW-1133">Transmembrane helix</keyword>
<keyword evidence="7" id="KW-1185">Reference proteome</keyword>
<proteinExistence type="predicted"/>
<evidence type="ECO:0000256" key="1">
    <source>
        <dbReference type="ARBA" id="ARBA00023015"/>
    </source>
</evidence>
<sequence>MPGLACISCFGPAGREGGSVRRKNLLAQTLISYLLVLLFPVMVILLYYYPSMADSAKEKEMDWNAHVTEQFMNAMDIFTRYAYNLPAELVQNREIKMYMAGESDYQRVTIAREMRKYNATDALIDNTLLYVKHLGFMFSKTGSAYKMEDFSRPGVGYYYENWPAEQMVAELDKLAAPAVRPVENVIVPGSNRSRMLTLLLPLPIGGANPPGAVMILVKEETIIRLMKSVSEVYRGSFFIFDGDNNRLVASEETPYMGGDDFRQLVAGLGNSSSGSDIHRVGGESYIVSYTVSDRNGWKYLSLLPVAETVQDIRIIQRNTFVLLGLILLLEMVVIYISIRKNYHPIKRLVDLALHLFEPANSDARPMSEIETIRYALDELSITNSKLDERVKRTLPIMRENVLYELTSGHYADWDTFCSAASACEIIFSHRFITVAVFSCETGEEGLGRIAALCRLQEEELPEGIQGFFFRGIYSQEMVLVMCHHAEVELKPLLERIGRQLEGRMGIPVWIGMGSTAQAGSIEGVHLSYLQAVRTTELLRIGKQCQVLAFHELEVAQTGAVTYFAELLQSLELAILKNDKGLIECFTERIVDYISGRAIPPYLVRSVFLHTISVIFNGLQRFRHDDVRLLRLSDAVYRHRYTTDEMAGILRESSGKLCAIIRSTLPVQEPGIITREDLVTYLEEKAADPGLSLQIAADYFGMSPSNFSHFFKKTVGQNYKEYLDRLRVQRSIQLLRSGTDTVESIAQQTGFSNPASYIRTFKKITGTTPGQYRETHRHEL</sequence>
<reference evidence="6 7" key="1">
    <citation type="submission" date="2018-06" db="EMBL/GenBank/DDBJ databases">
        <title>Paenibacillus imtechensis sp. nov.</title>
        <authorList>
            <person name="Pinnaka A.K."/>
            <person name="Singh H."/>
            <person name="Kaur M."/>
        </authorList>
    </citation>
    <scope>NUCLEOTIDE SEQUENCE [LARGE SCALE GENOMIC DNA]</scope>
    <source>
        <strain evidence="6 7">SMB1</strain>
    </source>
</reference>
<organism evidence="6 7">
    <name type="scientific">Paenibacillus sambharensis</name>
    <dbReference type="NCBI Taxonomy" id="1803190"/>
    <lineage>
        <taxon>Bacteria</taxon>
        <taxon>Bacillati</taxon>
        <taxon>Bacillota</taxon>
        <taxon>Bacilli</taxon>
        <taxon>Bacillales</taxon>
        <taxon>Paenibacillaceae</taxon>
        <taxon>Paenibacillus</taxon>
    </lineage>
</organism>
<keyword evidence="4" id="KW-0812">Transmembrane</keyword>
<dbReference type="PANTHER" id="PTHR43280">
    <property type="entry name" value="ARAC-FAMILY TRANSCRIPTIONAL REGULATOR"/>
    <property type="match status" value="1"/>
</dbReference>
<dbReference type="SUPFAM" id="SSF46689">
    <property type="entry name" value="Homeodomain-like"/>
    <property type="match status" value="1"/>
</dbReference>
<accession>A0A2W1LWH7</accession>
<dbReference type="InterPro" id="IPR018060">
    <property type="entry name" value="HTH_AraC"/>
</dbReference>
<keyword evidence="2" id="KW-0238">DNA-binding</keyword>
<keyword evidence="4" id="KW-0472">Membrane</keyword>
<evidence type="ECO:0000313" key="6">
    <source>
        <dbReference type="EMBL" id="PZD95857.1"/>
    </source>
</evidence>
<dbReference type="Pfam" id="PF12833">
    <property type="entry name" value="HTH_18"/>
    <property type="match status" value="1"/>
</dbReference>
<dbReference type="GO" id="GO:0043565">
    <property type="term" value="F:sequence-specific DNA binding"/>
    <property type="evidence" value="ECO:0007669"/>
    <property type="project" value="InterPro"/>
</dbReference>
<evidence type="ECO:0000259" key="5">
    <source>
        <dbReference type="PROSITE" id="PS01124"/>
    </source>
</evidence>
<evidence type="ECO:0000256" key="3">
    <source>
        <dbReference type="ARBA" id="ARBA00023163"/>
    </source>
</evidence>
<feature type="transmembrane region" description="Helical" evidence="4">
    <location>
        <begin position="25"/>
        <end position="49"/>
    </location>
</feature>
<dbReference type="InterPro" id="IPR018062">
    <property type="entry name" value="HTH_AraC-typ_CS"/>
</dbReference>
<dbReference type="AlphaFoldDB" id="A0A2W1LWH7"/>
<dbReference type="GO" id="GO:0003700">
    <property type="term" value="F:DNA-binding transcription factor activity"/>
    <property type="evidence" value="ECO:0007669"/>
    <property type="project" value="InterPro"/>
</dbReference>
<dbReference type="Proteomes" id="UP000249522">
    <property type="component" value="Unassembled WGS sequence"/>
</dbReference>